<feature type="compositionally biased region" description="Gly residues" evidence="1">
    <location>
        <begin position="49"/>
        <end position="63"/>
    </location>
</feature>
<evidence type="ECO:0000313" key="3">
    <source>
        <dbReference type="Proteomes" id="UP000287651"/>
    </source>
</evidence>
<evidence type="ECO:0000313" key="2">
    <source>
        <dbReference type="EMBL" id="RRT79650.1"/>
    </source>
</evidence>
<dbReference type="AlphaFoldDB" id="A0A427ATT8"/>
<evidence type="ECO:0000256" key="1">
    <source>
        <dbReference type="SAM" id="MobiDB-lite"/>
    </source>
</evidence>
<feature type="compositionally biased region" description="Polar residues" evidence="1">
    <location>
        <begin position="89"/>
        <end position="109"/>
    </location>
</feature>
<sequence length="109" mass="10924">MHPPGYPLPHVPLSPFAGGPHSQPYAIPTRGAVHGPLGAVPPVPQPGNRGFGAGRGNAGGPIGGHLAHQQNSQQTLGIGSAFNFPPLDDSNSQPSVGAPSSQTGLMTQV</sequence>
<accession>A0A427ATT8</accession>
<feature type="compositionally biased region" description="Pro residues" evidence="1">
    <location>
        <begin position="1"/>
        <end position="12"/>
    </location>
</feature>
<proteinExistence type="predicted"/>
<feature type="compositionally biased region" description="Polar residues" evidence="1">
    <location>
        <begin position="68"/>
        <end position="77"/>
    </location>
</feature>
<feature type="region of interest" description="Disordered" evidence="1">
    <location>
        <begin position="1"/>
        <end position="109"/>
    </location>
</feature>
<name>A0A427ATT8_ENSVE</name>
<gene>
    <name evidence="2" type="ORF">B296_00023481</name>
</gene>
<protein>
    <submittedName>
        <fullName evidence="2">Uncharacterized protein</fullName>
    </submittedName>
</protein>
<dbReference type="Proteomes" id="UP000287651">
    <property type="component" value="Unassembled WGS sequence"/>
</dbReference>
<dbReference type="EMBL" id="AMZH03001346">
    <property type="protein sequence ID" value="RRT79650.1"/>
    <property type="molecule type" value="Genomic_DNA"/>
</dbReference>
<organism evidence="2 3">
    <name type="scientific">Ensete ventricosum</name>
    <name type="common">Abyssinian banana</name>
    <name type="synonym">Musa ensete</name>
    <dbReference type="NCBI Taxonomy" id="4639"/>
    <lineage>
        <taxon>Eukaryota</taxon>
        <taxon>Viridiplantae</taxon>
        <taxon>Streptophyta</taxon>
        <taxon>Embryophyta</taxon>
        <taxon>Tracheophyta</taxon>
        <taxon>Spermatophyta</taxon>
        <taxon>Magnoliopsida</taxon>
        <taxon>Liliopsida</taxon>
        <taxon>Zingiberales</taxon>
        <taxon>Musaceae</taxon>
        <taxon>Ensete</taxon>
    </lineage>
</organism>
<comment type="caution">
    <text evidence="2">The sequence shown here is derived from an EMBL/GenBank/DDBJ whole genome shotgun (WGS) entry which is preliminary data.</text>
</comment>
<reference evidence="2 3" key="1">
    <citation type="journal article" date="2014" name="Agronomy (Basel)">
        <title>A Draft Genome Sequence for Ensete ventricosum, the Drought-Tolerant Tree Against Hunger.</title>
        <authorList>
            <person name="Harrison J."/>
            <person name="Moore K.A."/>
            <person name="Paszkiewicz K."/>
            <person name="Jones T."/>
            <person name="Grant M."/>
            <person name="Ambacheew D."/>
            <person name="Muzemil S."/>
            <person name="Studholme D.J."/>
        </authorList>
    </citation>
    <scope>NUCLEOTIDE SEQUENCE [LARGE SCALE GENOMIC DNA]</scope>
</reference>